<dbReference type="OrthoDB" id="5402382at2"/>
<name>A0A1L3GIZ0_SYNAC</name>
<dbReference type="KEGG" id="pace:A6070_07135"/>
<dbReference type="AlphaFoldDB" id="A0A1L3GIZ0"/>
<gene>
    <name evidence="1" type="ORF">A7E75_13110</name>
</gene>
<accession>A0A1L3GIZ0</accession>
<protein>
    <recommendedName>
        <fullName evidence="3">Lipoprotein</fullName>
    </recommendedName>
</protein>
<organism evidence="1 2">
    <name type="scientific">Syntrophotalea acetylenica</name>
    <name type="common">Pelobacter acetylenicus</name>
    <dbReference type="NCBI Taxonomy" id="29542"/>
    <lineage>
        <taxon>Bacteria</taxon>
        <taxon>Pseudomonadati</taxon>
        <taxon>Thermodesulfobacteriota</taxon>
        <taxon>Desulfuromonadia</taxon>
        <taxon>Desulfuromonadales</taxon>
        <taxon>Syntrophotaleaceae</taxon>
        <taxon>Syntrophotalea</taxon>
    </lineage>
</organism>
<dbReference type="STRING" id="29542.A6070_07135"/>
<dbReference type="RefSeq" id="WP_072287688.1">
    <property type="nucleotide sequence ID" value="NZ_CP015455.1"/>
</dbReference>
<evidence type="ECO:0000313" key="2">
    <source>
        <dbReference type="Proteomes" id="UP000182264"/>
    </source>
</evidence>
<keyword evidence="2" id="KW-1185">Reference proteome</keyword>
<dbReference type="EMBL" id="CP015518">
    <property type="protein sequence ID" value="APG25845.1"/>
    <property type="molecule type" value="Genomic_DNA"/>
</dbReference>
<dbReference type="PROSITE" id="PS51257">
    <property type="entry name" value="PROKAR_LIPOPROTEIN"/>
    <property type="match status" value="1"/>
</dbReference>
<evidence type="ECO:0000313" key="1">
    <source>
        <dbReference type="EMBL" id="APG25845.1"/>
    </source>
</evidence>
<dbReference type="Proteomes" id="UP000182264">
    <property type="component" value="Chromosome"/>
</dbReference>
<proteinExistence type="predicted"/>
<sequence>MLKNAGLSIFFLLIVSCFILISGGYRHTAWAEKAAGEFNIKQEGIKKDNIFNLFFGGAPLMPTENGILIIDAFLDENGNQQWDAGEPALEKALVCTLDDIEYPVPAFIPGLKNGDNYFLKCSGEDYHPTIEKKNVFIKKRGEIIKIEVPCQLPVSRTALKTAPEK</sequence>
<evidence type="ECO:0008006" key="3">
    <source>
        <dbReference type="Google" id="ProtNLM"/>
    </source>
</evidence>
<reference evidence="1 2" key="1">
    <citation type="journal article" date="2017" name="Genome Announc.">
        <title>Complete Genome Sequences of Two Acetylene-Fermenting Pelobacter acetylenicus Strains.</title>
        <authorList>
            <person name="Sutton J.M."/>
            <person name="Baesman S.M."/>
            <person name="Fierst J.L."/>
            <person name="Poret-Peterson A.T."/>
            <person name="Oremland R.S."/>
            <person name="Dunlap D.S."/>
            <person name="Akob D.M."/>
        </authorList>
    </citation>
    <scope>NUCLEOTIDE SEQUENCE [LARGE SCALE GENOMIC DNA]</scope>
    <source>
        <strain evidence="1 2">DSM 3247</strain>
    </source>
</reference>